<dbReference type="RefSeq" id="WP_317548718.1">
    <property type="nucleotide sequence ID" value="NZ_JAWLKE010000005.1"/>
</dbReference>
<accession>A0ABU4B0B2</accession>
<dbReference type="InterPro" id="IPR036185">
    <property type="entry name" value="DNA_heli_DnaB-like_N_sf"/>
</dbReference>
<comment type="caution">
    <text evidence="1">The sequence shown here is derived from an EMBL/GenBank/DDBJ whole genome shotgun (WGS) entry which is preliminary data.</text>
</comment>
<dbReference type="SUPFAM" id="SSF48024">
    <property type="entry name" value="N-terminal domain of DnaB helicase"/>
    <property type="match status" value="1"/>
</dbReference>
<proteinExistence type="predicted"/>
<evidence type="ECO:0000313" key="2">
    <source>
        <dbReference type="Proteomes" id="UP001185899"/>
    </source>
</evidence>
<keyword evidence="2" id="KW-1185">Reference proteome</keyword>
<sequence>MTVADLALHADTRTGIDASVSPLRIVVTAESCFVGALLWQRAGTALVWLDFVVSRDFADPKASAVVQCVRELAGDGVDPDPGAVVALIRSGGSVGTGDRLAALSKFVMDCYTGVPLPSNGRVYLYAVLEESLRRTTSRVGDCLKQAADELDRAELMPVVTDQFRAIAAVRDRLDAASEKVSHV</sequence>
<protein>
    <submittedName>
        <fullName evidence="1">Uncharacterized protein</fullName>
    </submittedName>
</protein>
<dbReference type="EMBL" id="JAWLKE010000005">
    <property type="protein sequence ID" value="MDV6231929.1"/>
    <property type="molecule type" value="Genomic_DNA"/>
</dbReference>
<evidence type="ECO:0000313" key="1">
    <source>
        <dbReference type="EMBL" id="MDV6231929.1"/>
    </source>
</evidence>
<dbReference type="InterPro" id="IPR016136">
    <property type="entry name" value="DNA_helicase_N/primase_C"/>
</dbReference>
<dbReference type="Proteomes" id="UP001185899">
    <property type="component" value="Unassembled WGS sequence"/>
</dbReference>
<dbReference type="Gene3D" id="1.10.860.10">
    <property type="entry name" value="DNAb Helicase, Chain A"/>
    <property type="match status" value="1"/>
</dbReference>
<gene>
    <name evidence="1" type="ORF">R3P95_15360</name>
</gene>
<name>A0ABU4B0B2_9NOCA</name>
<organism evidence="1 2">
    <name type="scientific">Rhodococcus cercidiphylli</name>
    <dbReference type="NCBI Taxonomy" id="489916"/>
    <lineage>
        <taxon>Bacteria</taxon>
        <taxon>Bacillati</taxon>
        <taxon>Actinomycetota</taxon>
        <taxon>Actinomycetes</taxon>
        <taxon>Mycobacteriales</taxon>
        <taxon>Nocardiaceae</taxon>
        <taxon>Rhodococcus</taxon>
    </lineage>
</organism>
<reference evidence="1 2" key="1">
    <citation type="submission" date="2023-10" db="EMBL/GenBank/DDBJ databases">
        <title>Development of a sustainable strategy for remediation of hydrocarbon-contaminated territories based on the waste exchange concept.</title>
        <authorList>
            <person name="Krivoruchko A."/>
        </authorList>
    </citation>
    <scope>NUCLEOTIDE SEQUENCE [LARGE SCALE GENOMIC DNA]</scope>
    <source>
        <strain evidence="1 2">IEGM 1322</strain>
    </source>
</reference>